<reference evidence="1" key="1">
    <citation type="journal article" date="2012" name="PLoS ONE">
        <title>Gene sets for utilization of primary and secondary nutrition supplies in the distal gut of endangered iberian lynx.</title>
        <authorList>
            <person name="Alcaide M."/>
            <person name="Messina E."/>
            <person name="Richter M."/>
            <person name="Bargiela R."/>
            <person name="Peplies J."/>
            <person name="Huws S.A."/>
            <person name="Newbold C.J."/>
            <person name="Golyshin P.N."/>
            <person name="Simon M.A."/>
            <person name="Lopez G."/>
            <person name="Yakimov M.M."/>
            <person name="Ferrer M."/>
        </authorList>
    </citation>
    <scope>NUCLEOTIDE SEQUENCE</scope>
</reference>
<dbReference type="AlphaFoldDB" id="J9FE84"/>
<dbReference type="EMBL" id="AMCI01007381">
    <property type="protein sequence ID" value="EJW92728.1"/>
    <property type="molecule type" value="Genomic_DNA"/>
</dbReference>
<name>J9FE84_9ZZZZ</name>
<sequence length="38" mass="4146">MRAGGTPAGLRVHVFAVRVMEWAHLGPQIAAMTRCPEQ</sequence>
<evidence type="ECO:0000313" key="1">
    <source>
        <dbReference type="EMBL" id="EJW92728.1"/>
    </source>
</evidence>
<proteinExistence type="predicted"/>
<comment type="caution">
    <text evidence="1">The sequence shown here is derived from an EMBL/GenBank/DDBJ whole genome shotgun (WGS) entry which is preliminary data.</text>
</comment>
<organism evidence="1">
    <name type="scientific">gut metagenome</name>
    <dbReference type="NCBI Taxonomy" id="749906"/>
    <lineage>
        <taxon>unclassified sequences</taxon>
        <taxon>metagenomes</taxon>
        <taxon>organismal metagenomes</taxon>
    </lineage>
</organism>
<protein>
    <submittedName>
        <fullName evidence="1">Uncharacterized protein</fullName>
    </submittedName>
</protein>
<accession>J9FE84</accession>
<gene>
    <name evidence="1" type="ORF">EVA_19164</name>
</gene>